<dbReference type="InterPro" id="IPR051045">
    <property type="entry name" value="TonB-dependent_transducer"/>
</dbReference>
<sequence>MLAIYLTALAAATAGAGEMQEGVEPRPAPPPIRVAPAPPPPKRPEGPNLPPTPRYGLSSTPMYGDIPRESRERERKGTTEVELAISKWGRVADCRVVESSGDADLDAAACTAFATRAQFWPATDASGQDTAGIWRQKMDWSSMAPPMVRAVPSPATFVPTGRSETFPRPPVQQKFGWARVLEADWPEGARDSKREGTTKVSFEVDPEGKPAACQVIDSSGHPDLDARSCVIVGERGMFKPALAADGTPTRGRVTQEVIWRVPTKSGASTARSSIPIRRSPITLPAMLLKPGRVAMTLETTEGGKVENCKVSGEGPAVSIANPIEKLCEDVKTRGIRAPLSDKTPLPETIEVEITIRTTPKGR</sequence>
<dbReference type="InterPro" id="IPR037682">
    <property type="entry name" value="TonB_C"/>
</dbReference>
<dbReference type="STRING" id="692370.A6F68_01924"/>
<dbReference type="GO" id="GO:0031992">
    <property type="term" value="F:energy transducer activity"/>
    <property type="evidence" value="ECO:0007669"/>
    <property type="project" value="TreeGrafter"/>
</dbReference>
<feature type="compositionally biased region" description="Pro residues" evidence="10">
    <location>
        <begin position="26"/>
        <end position="53"/>
    </location>
</feature>
<feature type="domain" description="TonB C-terminal" evidence="11">
    <location>
        <begin position="170"/>
        <end position="268"/>
    </location>
</feature>
<comment type="similarity">
    <text evidence="2">Belongs to the TonB family.</text>
</comment>
<dbReference type="InterPro" id="IPR006260">
    <property type="entry name" value="TonB/TolA_C"/>
</dbReference>
<evidence type="ECO:0000259" key="11">
    <source>
        <dbReference type="PROSITE" id="PS52015"/>
    </source>
</evidence>
<evidence type="ECO:0000256" key="10">
    <source>
        <dbReference type="SAM" id="MobiDB-lite"/>
    </source>
</evidence>
<keyword evidence="6" id="KW-0812">Transmembrane</keyword>
<dbReference type="Pfam" id="PF03544">
    <property type="entry name" value="TonB_C"/>
    <property type="match status" value="2"/>
</dbReference>
<dbReference type="EMBL" id="CP016591">
    <property type="protein sequence ID" value="ANY20433.1"/>
    <property type="molecule type" value="Genomic_DNA"/>
</dbReference>
<evidence type="ECO:0000256" key="3">
    <source>
        <dbReference type="ARBA" id="ARBA00022448"/>
    </source>
</evidence>
<accession>A0A1B2AE58</accession>
<evidence type="ECO:0000256" key="4">
    <source>
        <dbReference type="ARBA" id="ARBA00022475"/>
    </source>
</evidence>
<dbReference type="AlphaFoldDB" id="A0A1B2AE58"/>
<evidence type="ECO:0000256" key="6">
    <source>
        <dbReference type="ARBA" id="ARBA00022692"/>
    </source>
</evidence>
<dbReference type="SUPFAM" id="SSF74653">
    <property type="entry name" value="TolA/TonB C-terminal domain"/>
    <property type="match status" value="2"/>
</dbReference>
<dbReference type="Proteomes" id="UP000092932">
    <property type="component" value="Chromosome"/>
</dbReference>
<evidence type="ECO:0000256" key="1">
    <source>
        <dbReference type="ARBA" id="ARBA00004383"/>
    </source>
</evidence>
<keyword evidence="8" id="KW-1133">Transmembrane helix</keyword>
<keyword evidence="9" id="KW-0472">Membrane</keyword>
<keyword evidence="3" id="KW-0813">Transport</keyword>
<evidence type="ECO:0000256" key="9">
    <source>
        <dbReference type="ARBA" id="ARBA00023136"/>
    </source>
</evidence>
<dbReference type="Gene3D" id="3.30.1150.10">
    <property type="match status" value="2"/>
</dbReference>
<gene>
    <name evidence="12" type="ORF">A6F68_01924</name>
</gene>
<keyword evidence="4" id="KW-1003">Cell membrane</keyword>
<dbReference type="NCBIfam" id="TIGR01352">
    <property type="entry name" value="tonB_Cterm"/>
    <property type="match status" value="2"/>
</dbReference>
<organism evidence="12 13">
    <name type="scientific">Tsuneonella dongtanensis</name>
    <dbReference type="NCBI Taxonomy" id="692370"/>
    <lineage>
        <taxon>Bacteria</taxon>
        <taxon>Pseudomonadati</taxon>
        <taxon>Pseudomonadota</taxon>
        <taxon>Alphaproteobacteria</taxon>
        <taxon>Sphingomonadales</taxon>
        <taxon>Erythrobacteraceae</taxon>
        <taxon>Tsuneonella</taxon>
    </lineage>
</organism>
<keyword evidence="7" id="KW-0653">Protein transport</keyword>
<dbReference type="PANTHER" id="PTHR33446:SF2">
    <property type="entry name" value="PROTEIN TONB"/>
    <property type="match status" value="1"/>
</dbReference>
<keyword evidence="5" id="KW-0997">Cell inner membrane</keyword>
<name>A0A1B2AE58_9SPHN</name>
<evidence type="ECO:0000313" key="13">
    <source>
        <dbReference type="Proteomes" id="UP000092932"/>
    </source>
</evidence>
<keyword evidence="13" id="KW-1185">Reference proteome</keyword>
<dbReference type="PANTHER" id="PTHR33446">
    <property type="entry name" value="PROTEIN TONB-RELATED"/>
    <property type="match status" value="1"/>
</dbReference>
<dbReference type="GO" id="GO:0098797">
    <property type="term" value="C:plasma membrane protein complex"/>
    <property type="evidence" value="ECO:0007669"/>
    <property type="project" value="TreeGrafter"/>
</dbReference>
<evidence type="ECO:0000256" key="8">
    <source>
        <dbReference type="ARBA" id="ARBA00022989"/>
    </source>
</evidence>
<reference evidence="12 13" key="1">
    <citation type="submission" date="2016-07" db="EMBL/GenBank/DDBJ databases">
        <title>Complete genome sequence of Altererythrobacter dongtanensis KCTC 22672, a type strain with esterase isolated from tidal flat.</title>
        <authorList>
            <person name="Cheng H."/>
            <person name="Wu Y.-H."/>
            <person name="Zhou P."/>
            <person name="Huo Y.-Y."/>
            <person name="Wang C.-S."/>
            <person name="Xu X.-W."/>
        </authorList>
    </citation>
    <scope>NUCLEOTIDE SEQUENCE [LARGE SCALE GENOMIC DNA]</scope>
    <source>
        <strain evidence="12 13">KCTC 22672</strain>
    </source>
</reference>
<evidence type="ECO:0000256" key="7">
    <source>
        <dbReference type="ARBA" id="ARBA00022927"/>
    </source>
</evidence>
<feature type="compositionally biased region" description="Basic and acidic residues" evidence="10">
    <location>
        <begin position="66"/>
        <end position="78"/>
    </location>
</feature>
<protein>
    <submittedName>
        <fullName evidence="12">Gram-negative bacterial tonB protein</fullName>
    </submittedName>
</protein>
<dbReference type="KEGG" id="ado:A6F68_01924"/>
<proteinExistence type="inferred from homology"/>
<dbReference type="PROSITE" id="PS52015">
    <property type="entry name" value="TONB_CTD"/>
    <property type="match status" value="1"/>
</dbReference>
<evidence type="ECO:0000256" key="2">
    <source>
        <dbReference type="ARBA" id="ARBA00006555"/>
    </source>
</evidence>
<dbReference type="GO" id="GO:0055085">
    <property type="term" value="P:transmembrane transport"/>
    <property type="evidence" value="ECO:0007669"/>
    <property type="project" value="InterPro"/>
</dbReference>
<feature type="region of interest" description="Disordered" evidence="10">
    <location>
        <begin position="14"/>
        <end position="78"/>
    </location>
</feature>
<evidence type="ECO:0000256" key="5">
    <source>
        <dbReference type="ARBA" id="ARBA00022519"/>
    </source>
</evidence>
<evidence type="ECO:0000313" key="12">
    <source>
        <dbReference type="EMBL" id="ANY20433.1"/>
    </source>
</evidence>
<dbReference type="GO" id="GO:0015031">
    <property type="term" value="P:protein transport"/>
    <property type="evidence" value="ECO:0007669"/>
    <property type="project" value="UniProtKB-KW"/>
</dbReference>
<dbReference type="RefSeq" id="WP_198152579.1">
    <property type="nucleotide sequence ID" value="NZ_CP016591.1"/>
</dbReference>
<comment type="subcellular location">
    <subcellularLocation>
        <location evidence="1">Cell inner membrane</location>
        <topology evidence="1">Single-pass membrane protein</topology>
        <orientation evidence="1">Periplasmic side</orientation>
    </subcellularLocation>
</comment>